<feature type="signal peptide" evidence="2">
    <location>
        <begin position="1"/>
        <end position="39"/>
    </location>
</feature>
<evidence type="ECO:0000313" key="4">
    <source>
        <dbReference type="Proteomes" id="UP001153069"/>
    </source>
</evidence>
<evidence type="ECO:0000313" key="3">
    <source>
        <dbReference type="EMBL" id="CAB9501318.1"/>
    </source>
</evidence>
<dbReference type="AlphaFoldDB" id="A0A9N8DE35"/>
<sequence>MTSRSSPWARTPSSSRPGVQLALLLGLVLLVVVVPQNRGISPGNTTKPAVLPSPESKQSSDTPSTSGKQPRITISLVTSFWAQSPEQAASPHRREIEEAILNNINNPHLDQVAIILDGSASGANCNHFKERMDQLNVQFHKKLEQHNITVPYTGSVANKKRPKLTCVNRSDKQPNYYQMFLYASSPKVVTGDVVIMANADQAFDSSVQGLRRLRENAVLLVPTSGFDKDLVPSPAHEHFLFLHGHTSQNYTEGVKARCRPRMLSWDAFAFHRRLLEGKLVRPQDFMRNTVEGTQAFFHMNEDGAENAATWSLWSNVKNAGYFKSCFVRMWHFHGFEKMHAHLENETYWDSPTGMVPDPRRKPTIMSPRDTHESFLKQIFK</sequence>
<feature type="compositionally biased region" description="Polar residues" evidence="1">
    <location>
        <begin position="55"/>
        <end position="68"/>
    </location>
</feature>
<reference evidence="3" key="1">
    <citation type="submission" date="2020-06" db="EMBL/GenBank/DDBJ databases">
        <authorList>
            <consortium name="Plant Systems Biology data submission"/>
        </authorList>
    </citation>
    <scope>NUCLEOTIDE SEQUENCE</scope>
    <source>
        <strain evidence="3">D6</strain>
    </source>
</reference>
<feature type="chain" id="PRO_5040273943" evidence="2">
    <location>
        <begin position="40"/>
        <end position="380"/>
    </location>
</feature>
<evidence type="ECO:0000256" key="2">
    <source>
        <dbReference type="SAM" id="SignalP"/>
    </source>
</evidence>
<keyword evidence="4" id="KW-1185">Reference proteome</keyword>
<comment type="caution">
    <text evidence="3">The sequence shown here is derived from an EMBL/GenBank/DDBJ whole genome shotgun (WGS) entry which is preliminary data.</text>
</comment>
<evidence type="ECO:0000256" key="1">
    <source>
        <dbReference type="SAM" id="MobiDB-lite"/>
    </source>
</evidence>
<dbReference type="EMBL" id="CAICTM010000104">
    <property type="protein sequence ID" value="CAB9501318.1"/>
    <property type="molecule type" value="Genomic_DNA"/>
</dbReference>
<keyword evidence="2" id="KW-0732">Signal</keyword>
<organism evidence="3 4">
    <name type="scientific">Seminavis robusta</name>
    <dbReference type="NCBI Taxonomy" id="568900"/>
    <lineage>
        <taxon>Eukaryota</taxon>
        <taxon>Sar</taxon>
        <taxon>Stramenopiles</taxon>
        <taxon>Ochrophyta</taxon>
        <taxon>Bacillariophyta</taxon>
        <taxon>Bacillariophyceae</taxon>
        <taxon>Bacillariophycidae</taxon>
        <taxon>Naviculales</taxon>
        <taxon>Naviculaceae</taxon>
        <taxon>Seminavis</taxon>
    </lineage>
</organism>
<dbReference type="Proteomes" id="UP001153069">
    <property type="component" value="Unassembled WGS sequence"/>
</dbReference>
<proteinExistence type="predicted"/>
<gene>
    <name evidence="3" type="ORF">SEMRO_105_G053210.1</name>
</gene>
<feature type="region of interest" description="Disordered" evidence="1">
    <location>
        <begin position="41"/>
        <end position="69"/>
    </location>
</feature>
<protein>
    <submittedName>
        <fullName evidence="3">Uncharacterized protein</fullName>
    </submittedName>
</protein>
<name>A0A9N8DE35_9STRA</name>
<accession>A0A9N8DE35</accession>